<dbReference type="GO" id="GO:0047355">
    <property type="term" value="F:CDP-glycerol glycerophosphotransferase activity"/>
    <property type="evidence" value="ECO:0007669"/>
    <property type="project" value="InterPro"/>
</dbReference>
<dbReference type="Pfam" id="PF04464">
    <property type="entry name" value="Glyphos_transf"/>
    <property type="match status" value="1"/>
</dbReference>
<dbReference type="InterPro" id="IPR051612">
    <property type="entry name" value="Teichoic_Acid_Biosynth"/>
</dbReference>
<accession>X0T8I1</accession>
<reference evidence="1" key="1">
    <citation type="journal article" date="2014" name="Front. Microbiol.">
        <title>High frequency of phylogenetically diverse reductive dehalogenase-homologous genes in deep subseafloor sedimentary metagenomes.</title>
        <authorList>
            <person name="Kawai M."/>
            <person name="Futagami T."/>
            <person name="Toyoda A."/>
            <person name="Takaki Y."/>
            <person name="Nishi S."/>
            <person name="Hori S."/>
            <person name="Arai W."/>
            <person name="Tsubouchi T."/>
            <person name="Morono Y."/>
            <person name="Uchiyama I."/>
            <person name="Ito T."/>
            <person name="Fujiyama A."/>
            <person name="Inagaki F."/>
            <person name="Takami H."/>
        </authorList>
    </citation>
    <scope>NUCLEOTIDE SEQUENCE</scope>
    <source>
        <strain evidence="1">Expedition CK06-06</strain>
    </source>
</reference>
<dbReference type="PANTHER" id="PTHR37316:SF3">
    <property type="entry name" value="TEICHOIC ACID GLYCEROL-PHOSPHATE TRANSFERASE"/>
    <property type="match status" value="1"/>
</dbReference>
<proteinExistence type="predicted"/>
<sequence length="202" mass="23480">LNLKENLIKKIGFDSNKPILLYAPTFPHKYTSASDLLAEITKLKDKFQWLVKFHTLMDKNVQNKYRDLVSETFKIINENNILPYFIISNILITDTSSVVYEFLPLNRPIVTYKAIARTDKAINIIDAKDLLGAITRSLLDPTEFSENRQFYLNEIHSYTDGRSSERVVNVINDSISANIFSKLKPKPKNWIRNRKIKKMLQD</sequence>
<dbReference type="EMBL" id="BARS01007998">
    <property type="protein sequence ID" value="GAF72395.1"/>
    <property type="molecule type" value="Genomic_DNA"/>
</dbReference>
<dbReference type="InterPro" id="IPR007554">
    <property type="entry name" value="Glycerophosphate_synth"/>
</dbReference>
<dbReference type="PANTHER" id="PTHR37316">
    <property type="entry name" value="TEICHOIC ACID GLYCEROL-PHOSPHATE PRIMASE"/>
    <property type="match status" value="1"/>
</dbReference>
<feature type="non-terminal residue" evidence="1">
    <location>
        <position position="1"/>
    </location>
</feature>
<dbReference type="AlphaFoldDB" id="X0T8I1"/>
<name>X0T8I1_9ZZZZ</name>
<organism evidence="1">
    <name type="scientific">marine sediment metagenome</name>
    <dbReference type="NCBI Taxonomy" id="412755"/>
    <lineage>
        <taxon>unclassified sequences</taxon>
        <taxon>metagenomes</taxon>
        <taxon>ecological metagenomes</taxon>
    </lineage>
</organism>
<protein>
    <recommendedName>
        <fullName evidence="2">UDP-N-acetylglucosamine 2-epimerase domain-containing protein</fullName>
    </recommendedName>
</protein>
<dbReference type="InterPro" id="IPR043148">
    <property type="entry name" value="TagF_C"/>
</dbReference>
<comment type="caution">
    <text evidence="1">The sequence shown here is derived from an EMBL/GenBank/DDBJ whole genome shotgun (WGS) entry which is preliminary data.</text>
</comment>
<evidence type="ECO:0008006" key="2">
    <source>
        <dbReference type="Google" id="ProtNLM"/>
    </source>
</evidence>
<dbReference type="Gene3D" id="3.40.50.12580">
    <property type="match status" value="1"/>
</dbReference>
<dbReference type="SUPFAM" id="SSF53756">
    <property type="entry name" value="UDP-Glycosyltransferase/glycogen phosphorylase"/>
    <property type="match status" value="1"/>
</dbReference>
<dbReference type="GO" id="GO:0016020">
    <property type="term" value="C:membrane"/>
    <property type="evidence" value="ECO:0007669"/>
    <property type="project" value="InterPro"/>
</dbReference>
<gene>
    <name evidence="1" type="ORF">S01H1_15321</name>
</gene>
<evidence type="ECO:0000313" key="1">
    <source>
        <dbReference type="EMBL" id="GAF72395.1"/>
    </source>
</evidence>